<dbReference type="EMBL" id="BOOH01000055">
    <property type="protein sequence ID" value="GIH80079.1"/>
    <property type="molecule type" value="Genomic_DNA"/>
</dbReference>
<reference evidence="5 6" key="1">
    <citation type="submission" date="2021-01" db="EMBL/GenBank/DDBJ databases">
        <title>Whole genome shotgun sequence of Planobispora longispora NBRC 13918.</title>
        <authorList>
            <person name="Komaki H."/>
            <person name="Tamura T."/>
        </authorList>
    </citation>
    <scope>NUCLEOTIDE SEQUENCE [LARGE SCALE GENOMIC DNA]</scope>
    <source>
        <strain evidence="5 6">NBRC 13918</strain>
    </source>
</reference>
<evidence type="ECO:0000313" key="6">
    <source>
        <dbReference type="Proteomes" id="UP000616724"/>
    </source>
</evidence>
<dbReference type="GO" id="GO:0051604">
    <property type="term" value="P:protein maturation"/>
    <property type="evidence" value="ECO:0007669"/>
    <property type="project" value="TreeGrafter"/>
</dbReference>
<dbReference type="InterPro" id="IPR051060">
    <property type="entry name" value="Carbamoyltrans_HypF-like"/>
</dbReference>
<evidence type="ECO:0000313" key="5">
    <source>
        <dbReference type="EMBL" id="GIH80079.1"/>
    </source>
</evidence>
<dbReference type="Pfam" id="PF22521">
    <property type="entry name" value="HypF_C_2"/>
    <property type="match status" value="1"/>
</dbReference>
<name>A0A8J3RV25_9ACTN</name>
<dbReference type="Gene3D" id="3.30.420.40">
    <property type="match status" value="1"/>
</dbReference>
<protein>
    <recommendedName>
        <fullName evidence="1">acylphosphatase</fullName>
        <ecNumber evidence="1">3.6.1.7</ecNumber>
    </recommendedName>
</protein>
<comment type="catalytic activity">
    <reaction evidence="1">
        <text>an acyl phosphate + H2O = a carboxylate + phosphate + H(+)</text>
        <dbReference type="Rhea" id="RHEA:14965"/>
        <dbReference type="ChEBI" id="CHEBI:15377"/>
        <dbReference type="ChEBI" id="CHEBI:15378"/>
        <dbReference type="ChEBI" id="CHEBI:29067"/>
        <dbReference type="ChEBI" id="CHEBI:43474"/>
        <dbReference type="ChEBI" id="CHEBI:59918"/>
        <dbReference type="EC" id="3.6.1.7"/>
    </reaction>
</comment>
<dbReference type="PANTHER" id="PTHR42959">
    <property type="entry name" value="CARBAMOYLTRANSFERASE"/>
    <property type="match status" value="1"/>
</dbReference>
<keyword evidence="1" id="KW-0378">Hydrolase</keyword>
<dbReference type="InterPro" id="IPR055128">
    <property type="entry name" value="HypF_C_2"/>
</dbReference>
<dbReference type="GO" id="GO:0016743">
    <property type="term" value="F:carboxyl- or carbamoyltransferase activity"/>
    <property type="evidence" value="ECO:0007669"/>
    <property type="project" value="TreeGrafter"/>
</dbReference>
<evidence type="ECO:0000259" key="4">
    <source>
        <dbReference type="PROSITE" id="PS51160"/>
    </source>
</evidence>
<dbReference type="InterPro" id="IPR036046">
    <property type="entry name" value="Acylphosphatase-like_dom_sf"/>
</dbReference>
<feature type="active site" evidence="1">
    <location>
        <position position="26"/>
    </location>
</feature>
<keyword evidence="6" id="KW-1185">Reference proteome</keyword>
<feature type="compositionally biased region" description="Basic and acidic residues" evidence="3">
    <location>
        <begin position="170"/>
        <end position="182"/>
    </location>
</feature>
<proteinExistence type="inferred from homology"/>
<dbReference type="EC" id="3.6.1.7" evidence="1"/>
<dbReference type="GO" id="GO:0008270">
    <property type="term" value="F:zinc ion binding"/>
    <property type="evidence" value="ECO:0007669"/>
    <property type="project" value="TreeGrafter"/>
</dbReference>
<dbReference type="InterPro" id="IPR001792">
    <property type="entry name" value="Acylphosphatase-like_dom"/>
</dbReference>
<dbReference type="InterPro" id="IPR017968">
    <property type="entry name" value="Acylphosphatase_CS"/>
</dbReference>
<evidence type="ECO:0000256" key="1">
    <source>
        <dbReference type="PROSITE-ProRule" id="PRU00520"/>
    </source>
</evidence>
<dbReference type="GO" id="GO:0003998">
    <property type="term" value="F:acylphosphatase activity"/>
    <property type="evidence" value="ECO:0007669"/>
    <property type="project" value="UniProtKB-EC"/>
</dbReference>
<sequence length="201" mass="21439">MTETVVQSMQTWRIEVRGVVQGVGFRPFVHRLATRIGLRGHVRNAGGQVTITVTGTRADLEAFDDALGRARAIHGVAPAAVAHDAHPAYLSTQLAGGWPAADRITVQHHHAHVAGVAAEHGLTGPFLGIAYDGLGLGDDGTFWGGEVLRATYTGWPASAGPVRGQPLRGRGRDETRAGGDRLSRRRPARLAHPPRRRNVGL</sequence>
<dbReference type="PROSITE" id="PS51160">
    <property type="entry name" value="ACYLPHOSPHATASE_3"/>
    <property type="match status" value="1"/>
</dbReference>
<accession>A0A8J3RV25</accession>
<dbReference type="AlphaFoldDB" id="A0A8J3RV25"/>
<dbReference type="PROSITE" id="PS00150">
    <property type="entry name" value="ACYLPHOSPHATASE_1"/>
    <property type="match status" value="1"/>
</dbReference>
<dbReference type="Pfam" id="PF00708">
    <property type="entry name" value="Acylphosphatase"/>
    <property type="match status" value="1"/>
</dbReference>
<evidence type="ECO:0000256" key="2">
    <source>
        <dbReference type="RuleBase" id="RU004168"/>
    </source>
</evidence>
<dbReference type="Proteomes" id="UP000616724">
    <property type="component" value="Unassembled WGS sequence"/>
</dbReference>
<comment type="similarity">
    <text evidence="2">Belongs to the acylphosphatase family.</text>
</comment>
<feature type="domain" description="Acylphosphatase-like" evidence="4">
    <location>
        <begin position="11"/>
        <end position="106"/>
    </location>
</feature>
<gene>
    <name evidence="5" type="ORF">Plo01_65080</name>
</gene>
<dbReference type="Gene3D" id="3.30.70.100">
    <property type="match status" value="1"/>
</dbReference>
<feature type="active site" evidence="1">
    <location>
        <position position="44"/>
    </location>
</feature>
<evidence type="ECO:0000256" key="3">
    <source>
        <dbReference type="SAM" id="MobiDB-lite"/>
    </source>
</evidence>
<dbReference type="SUPFAM" id="SSF54975">
    <property type="entry name" value="Acylphosphatase/BLUF domain-like"/>
    <property type="match status" value="1"/>
</dbReference>
<comment type="caution">
    <text evidence="5">The sequence shown here is derived from an EMBL/GenBank/DDBJ whole genome shotgun (WGS) entry which is preliminary data.</text>
</comment>
<feature type="compositionally biased region" description="Basic residues" evidence="3">
    <location>
        <begin position="183"/>
        <end position="201"/>
    </location>
</feature>
<feature type="region of interest" description="Disordered" evidence="3">
    <location>
        <begin position="158"/>
        <end position="201"/>
    </location>
</feature>
<dbReference type="PANTHER" id="PTHR42959:SF1">
    <property type="entry name" value="CARBAMOYLTRANSFERASE HYPF"/>
    <property type="match status" value="1"/>
</dbReference>
<organism evidence="5 6">
    <name type="scientific">Planobispora longispora</name>
    <dbReference type="NCBI Taxonomy" id="28887"/>
    <lineage>
        <taxon>Bacteria</taxon>
        <taxon>Bacillati</taxon>
        <taxon>Actinomycetota</taxon>
        <taxon>Actinomycetes</taxon>
        <taxon>Streptosporangiales</taxon>
        <taxon>Streptosporangiaceae</taxon>
        <taxon>Planobispora</taxon>
    </lineage>
</organism>